<sequence>AAIVPFGDQLPRYLARDYIRHAFGLTKDFRQYLTQYHLTVDQGCLQTSTLENCVTATMMKSKSSKSSLGAAVGGAFMAGAPFSDDIFRAAAPAAVAITGGARIALTASTAVVGVVISAAVCAWSAVDSGKHIFGYVNRLCDDLILVSSPLIATIIDLNTKNYEHNL</sequence>
<feature type="non-terminal residue" evidence="1">
    <location>
        <position position="1"/>
    </location>
</feature>
<evidence type="ECO:0000313" key="1">
    <source>
        <dbReference type="EMBL" id="CAF5210144.1"/>
    </source>
</evidence>
<comment type="caution">
    <text evidence="1">The sequence shown here is derived from an EMBL/GenBank/DDBJ whole genome shotgun (WGS) entry which is preliminary data.</text>
</comment>
<evidence type="ECO:0000313" key="2">
    <source>
        <dbReference type="Proteomes" id="UP000676336"/>
    </source>
</evidence>
<reference evidence="1" key="1">
    <citation type="submission" date="2021-02" db="EMBL/GenBank/DDBJ databases">
        <authorList>
            <person name="Nowell W R."/>
        </authorList>
    </citation>
    <scope>NUCLEOTIDE SEQUENCE</scope>
</reference>
<gene>
    <name evidence="1" type="ORF">SMN809_LOCUS78087</name>
</gene>
<accession>A0A8S3J2J6</accession>
<name>A0A8S3J2J6_9BILA</name>
<dbReference type="AlphaFoldDB" id="A0A8S3J2J6"/>
<organism evidence="1 2">
    <name type="scientific">Rotaria magnacalcarata</name>
    <dbReference type="NCBI Taxonomy" id="392030"/>
    <lineage>
        <taxon>Eukaryota</taxon>
        <taxon>Metazoa</taxon>
        <taxon>Spiralia</taxon>
        <taxon>Gnathifera</taxon>
        <taxon>Rotifera</taxon>
        <taxon>Eurotatoria</taxon>
        <taxon>Bdelloidea</taxon>
        <taxon>Philodinida</taxon>
        <taxon>Philodinidae</taxon>
        <taxon>Rotaria</taxon>
    </lineage>
</organism>
<dbReference type="EMBL" id="CAJOBI010338960">
    <property type="protein sequence ID" value="CAF5210144.1"/>
    <property type="molecule type" value="Genomic_DNA"/>
</dbReference>
<protein>
    <submittedName>
        <fullName evidence="1">Uncharacterized protein</fullName>
    </submittedName>
</protein>
<proteinExistence type="predicted"/>
<dbReference type="Proteomes" id="UP000676336">
    <property type="component" value="Unassembled WGS sequence"/>
</dbReference>